<dbReference type="EMBL" id="QHCR01000003">
    <property type="protein sequence ID" value="RHX80760.1"/>
    <property type="molecule type" value="Genomic_DNA"/>
</dbReference>
<gene>
    <name evidence="2" type="ORF">DLM77_07700</name>
</gene>
<organism evidence="2 3">
    <name type="scientific">Leptospira yasudae</name>
    <dbReference type="NCBI Taxonomy" id="2202201"/>
    <lineage>
        <taxon>Bacteria</taxon>
        <taxon>Pseudomonadati</taxon>
        <taxon>Spirochaetota</taxon>
        <taxon>Spirochaetia</taxon>
        <taxon>Leptospirales</taxon>
        <taxon>Leptospiraceae</taxon>
        <taxon>Leptospira</taxon>
    </lineage>
</organism>
<feature type="compositionally biased region" description="Low complexity" evidence="1">
    <location>
        <begin position="17"/>
        <end position="27"/>
    </location>
</feature>
<reference evidence="2 3" key="2">
    <citation type="journal article" date="2020" name="Int. J. Syst. Evol. Microbiol.">
        <title>Leptospira yasudae sp. nov. and Leptospira stimsonii sp. nov., two new species of the pathogenic group isolated from environmental sources.</title>
        <authorList>
            <person name="Casanovas-Massana A."/>
            <person name="Hamond C."/>
            <person name="Santos L.A."/>
            <person name="de Oliveira D."/>
            <person name="Hacker K.P."/>
            <person name="Balassiano I."/>
            <person name="Costa F."/>
            <person name="Medeiros M.A."/>
            <person name="Reis M.G."/>
            <person name="Ko A.I."/>
            <person name="Wunder E.A."/>
        </authorList>
    </citation>
    <scope>NUCLEOTIDE SEQUENCE [LARGE SCALE GENOMIC DNA]</scope>
    <source>
        <strain evidence="2 3">B21</strain>
    </source>
</reference>
<accession>A0ABX9M5U2</accession>
<evidence type="ECO:0000313" key="2">
    <source>
        <dbReference type="EMBL" id="RHX80760.1"/>
    </source>
</evidence>
<proteinExistence type="predicted"/>
<evidence type="ECO:0000256" key="1">
    <source>
        <dbReference type="SAM" id="MobiDB-lite"/>
    </source>
</evidence>
<name>A0ABX9M5U2_9LEPT</name>
<reference evidence="3" key="1">
    <citation type="submission" date="2018-05" db="EMBL/GenBank/DDBJ databases">
        <title>Leptospira yasudae sp. nov. and Leptospira stimsonii sp. nov., two pathogenic species of the genus Leptospira isolated from environmental sources.</title>
        <authorList>
            <person name="Casanovas-Massana A."/>
            <person name="Hamond C."/>
            <person name="Santos L.A."/>
            <person name="Hacker K.P."/>
            <person name="Balassiano I."/>
            <person name="Medeiros M.A."/>
            <person name="Reis M.G."/>
            <person name="Ko A.I."/>
            <person name="Wunder E.A."/>
        </authorList>
    </citation>
    <scope>NUCLEOTIDE SEQUENCE [LARGE SCALE GENOMIC DNA]</scope>
    <source>
        <strain evidence="3">B21</strain>
    </source>
</reference>
<dbReference type="Proteomes" id="UP000285569">
    <property type="component" value="Unassembled WGS sequence"/>
</dbReference>
<sequence>MDIIVPPVVSDKEDSTSSHSLSQESSSARNDRMEKKIRSSSRNMRIPLYSRTGLIFVRLFKRKVSKKFSLNK</sequence>
<keyword evidence="3" id="KW-1185">Reference proteome</keyword>
<evidence type="ECO:0000313" key="3">
    <source>
        <dbReference type="Proteomes" id="UP000285569"/>
    </source>
</evidence>
<feature type="region of interest" description="Disordered" evidence="1">
    <location>
        <begin position="1"/>
        <end position="41"/>
    </location>
</feature>
<protein>
    <submittedName>
        <fullName evidence="2">Uncharacterized protein</fullName>
    </submittedName>
</protein>
<comment type="caution">
    <text evidence="2">The sequence shown here is derived from an EMBL/GenBank/DDBJ whole genome shotgun (WGS) entry which is preliminary data.</text>
</comment>